<keyword evidence="1" id="KW-1133">Transmembrane helix</keyword>
<accession>A0ABU8WGP6</accession>
<comment type="caution">
    <text evidence="2">The sequence shown here is derived from an EMBL/GenBank/DDBJ whole genome shotgun (WGS) entry which is preliminary data.</text>
</comment>
<reference evidence="2 3" key="1">
    <citation type="submission" date="2024-03" db="EMBL/GenBank/DDBJ databases">
        <title>Novel species of the genus Variovorax.</title>
        <authorList>
            <person name="Liu Q."/>
            <person name="Xin Y.-H."/>
        </authorList>
    </citation>
    <scope>NUCLEOTIDE SEQUENCE [LARGE SCALE GENOMIC DNA]</scope>
    <source>
        <strain evidence="2 3">KACC 18900</strain>
    </source>
</reference>
<dbReference type="EMBL" id="JBBKZT010000003">
    <property type="protein sequence ID" value="MEJ8846686.1"/>
    <property type="molecule type" value="Genomic_DNA"/>
</dbReference>
<dbReference type="Proteomes" id="UP001385892">
    <property type="component" value="Unassembled WGS sequence"/>
</dbReference>
<feature type="transmembrane region" description="Helical" evidence="1">
    <location>
        <begin position="179"/>
        <end position="198"/>
    </location>
</feature>
<name>A0ABU8WGP6_9BURK</name>
<keyword evidence="1" id="KW-0812">Transmembrane</keyword>
<proteinExistence type="predicted"/>
<gene>
    <name evidence="2" type="ORF">WKW82_08500</name>
</gene>
<evidence type="ECO:0000313" key="2">
    <source>
        <dbReference type="EMBL" id="MEJ8846686.1"/>
    </source>
</evidence>
<feature type="transmembrane region" description="Helical" evidence="1">
    <location>
        <begin position="298"/>
        <end position="319"/>
    </location>
</feature>
<feature type="transmembrane region" description="Helical" evidence="1">
    <location>
        <begin position="118"/>
        <end position="134"/>
    </location>
</feature>
<sequence length="428" mass="46400">MNLKARLRQVLAVGGIETLGVVFAGIAGLLIVNVLPKEQYAQYTFLVAASNLMLGISDLGLAHCVLPVIGTRAGEKSWVVGVCNQIFSWRWVMLSAGMLVVGPYWFYNTHSRGWIEPAYLIGSALYFAIVVMQLREHLSNTVAVVLGHISAINRIAAMALATRLVLIGAVLLLPVTDWSVTGVLAATAASGLVAVVMYRRALRKLEVPEVRLDAADRKKVDQHALKIFLPLLAPGVFLHVQGVATVLLASMFGSTELLAEVGAFGRLAIVLIVVDRVTNVLLFPVLARAPQGPRLGRIVLLVHAAYLGAMVLMLLSAIYGGRFWIMLLGAKYHDLEPLVWMMILSAVLINAAGFAFRTLAVRGLTAKQSYIVPVVLTVQVLYFWVFGVHTLEAVLGFNIATSLANFAVQYLLLGTRLSHLRTDQEAAS</sequence>
<evidence type="ECO:0000256" key="1">
    <source>
        <dbReference type="SAM" id="Phobius"/>
    </source>
</evidence>
<feature type="transmembrane region" description="Helical" evidence="1">
    <location>
        <begin position="87"/>
        <end position="106"/>
    </location>
</feature>
<feature type="transmembrane region" description="Helical" evidence="1">
    <location>
        <begin position="264"/>
        <end position="286"/>
    </location>
</feature>
<feature type="transmembrane region" description="Helical" evidence="1">
    <location>
        <begin position="339"/>
        <end position="358"/>
    </location>
</feature>
<protein>
    <recommendedName>
        <fullName evidence="4">O-antigen/teichoic acid export membrane protein</fullName>
    </recommendedName>
</protein>
<evidence type="ECO:0000313" key="3">
    <source>
        <dbReference type="Proteomes" id="UP001385892"/>
    </source>
</evidence>
<feature type="transmembrane region" description="Helical" evidence="1">
    <location>
        <begin position="227"/>
        <end position="252"/>
    </location>
</feature>
<feature type="transmembrane region" description="Helical" evidence="1">
    <location>
        <begin position="12"/>
        <end position="35"/>
    </location>
</feature>
<feature type="transmembrane region" description="Helical" evidence="1">
    <location>
        <begin position="370"/>
        <end position="387"/>
    </location>
</feature>
<evidence type="ECO:0008006" key="4">
    <source>
        <dbReference type="Google" id="ProtNLM"/>
    </source>
</evidence>
<keyword evidence="1" id="KW-0472">Membrane</keyword>
<organism evidence="2 3">
    <name type="scientific">Variovorax rhizosphaerae</name>
    <dbReference type="NCBI Taxonomy" id="1836200"/>
    <lineage>
        <taxon>Bacteria</taxon>
        <taxon>Pseudomonadati</taxon>
        <taxon>Pseudomonadota</taxon>
        <taxon>Betaproteobacteria</taxon>
        <taxon>Burkholderiales</taxon>
        <taxon>Comamonadaceae</taxon>
        <taxon>Variovorax</taxon>
    </lineage>
</organism>
<dbReference type="RefSeq" id="WP_340341830.1">
    <property type="nucleotide sequence ID" value="NZ_JBBKZT010000003.1"/>
</dbReference>
<feature type="transmembrane region" description="Helical" evidence="1">
    <location>
        <begin position="393"/>
        <end position="413"/>
    </location>
</feature>
<feature type="transmembrane region" description="Helical" evidence="1">
    <location>
        <begin position="155"/>
        <end position="173"/>
    </location>
</feature>
<keyword evidence="3" id="KW-1185">Reference proteome</keyword>
<feature type="transmembrane region" description="Helical" evidence="1">
    <location>
        <begin position="41"/>
        <end position="66"/>
    </location>
</feature>